<evidence type="ECO:0000256" key="2">
    <source>
        <dbReference type="ARBA" id="ARBA00022801"/>
    </source>
</evidence>
<sequence>MITLQPNRQEEAESQINGTGNDDMEFGADLVFRPPARFLVDVYLEDEDLIEESTTHSNDNNTNYHPESVGGNFDLNWLRDACDVIVKGSSSQLPRDELAMAICRVLDSEKPGDEIAGDLLDLVGDSAFETVQDLITHRKELVDVVHHGIFVLKSDQKVPGSQSRMPSCGTRVTVQTESELQSDKLRRKEGKKKQRRGTDQGNDNELSSMSFSSLIQASEKKSIFDDLIGTGGESSATALPQGTVKKHHKGYEEVTVPPTQTAPMKPGEKLIEIKELDDFAQAAFQGYKSLNRIQSRIFQTTYNTNENILVCAPTGAGKTNIAMIAVLHEIGQHFKDGYLHKDEFKIVYVAPMKALAAEVTRTFSHR</sequence>
<evidence type="ECO:0000256" key="5">
    <source>
        <dbReference type="SAM" id="MobiDB-lite"/>
    </source>
</evidence>
<keyword evidence="3" id="KW-0347">Helicase</keyword>
<dbReference type="PANTHER" id="PTHR47961:SF13">
    <property type="entry name" value="ACTIVATING SIGNAL COINTEGRATOR 1 COMPLEX SUBUNIT 3"/>
    <property type="match status" value="1"/>
</dbReference>
<gene>
    <name evidence="7" type="ORF">POM88_032122</name>
</gene>
<dbReference type="PANTHER" id="PTHR47961">
    <property type="entry name" value="DNA POLYMERASE THETA, PUTATIVE (AFU_ORTHOLOGUE AFUA_1G05260)-RELATED"/>
    <property type="match status" value="1"/>
</dbReference>
<protein>
    <submittedName>
        <fullName evidence="7">DEAD domain-containing protein</fullName>
    </submittedName>
</protein>
<dbReference type="PROSITE" id="PS51192">
    <property type="entry name" value="HELICASE_ATP_BIND_1"/>
    <property type="match status" value="1"/>
</dbReference>
<keyword evidence="2" id="KW-0378">Hydrolase</keyword>
<dbReference type="Proteomes" id="UP001237642">
    <property type="component" value="Unassembled WGS sequence"/>
</dbReference>
<reference evidence="7" key="1">
    <citation type="submission" date="2023-02" db="EMBL/GenBank/DDBJ databases">
        <title>Genome of toxic invasive species Heracleum sosnowskyi carries increased number of genes despite the absence of recent whole-genome duplications.</title>
        <authorList>
            <person name="Schelkunov M."/>
            <person name="Shtratnikova V."/>
            <person name="Makarenko M."/>
            <person name="Klepikova A."/>
            <person name="Omelchenko D."/>
            <person name="Novikova G."/>
            <person name="Obukhova E."/>
            <person name="Bogdanov V."/>
            <person name="Penin A."/>
            <person name="Logacheva M."/>
        </authorList>
    </citation>
    <scope>NUCLEOTIDE SEQUENCE</scope>
    <source>
        <strain evidence="7">Hsosn_3</strain>
        <tissue evidence="7">Leaf</tissue>
    </source>
</reference>
<dbReference type="InterPro" id="IPR027417">
    <property type="entry name" value="P-loop_NTPase"/>
</dbReference>
<organism evidence="7 8">
    <name type="scientific">Heracleum sosnowskyi</name>
    <dbReference type="NCBI Taxonomy" id="360622"/>
    <lineage>
        <taxon>Eukaryota</taxon>
        <taxon>Viridiplantae</taxon>
        <taxon>Streptophyta</taxon>
        <taxon>Embryophyta</taxon>
        <taxon>Tracheophyta</taxon>
        <taxon>Spermatophyta</taxon>
        <taxon>Magnoliopsida</taxon>
        <taxon>eudicotyledons</taxon>
        <taxon>Gunneridae</taxon>
        <taxon>Pentapetalae</taxon>
        <taxon>asterids</taxon>
        <taxon>campanulids</taxon>
        <taxon>Apiales</taxon>
        <taxon>Apiaceae</taxon>
        <taxon>Apioideae</taxon>
        <taxon>apioid superclade</taxon>
        <taxon>Tordylieae</taxon>
        <taxon>Tordyliinae</taxon>
        <taxon>Heracleum</taxon>
    </lineage>
</organism>
<feature type="domain" description="Helicase ATP-binding" evidence="6">
    <location>
        <begin position="299"/>
        <end position="366"/>
    </location>
</feature>
<dbReference type="GO" id="GO:0004386">
    <property type="term" value="F:helicase activity"/>
    <property type="evidence" value="ECO:0007669"/>
    <property type="project" value="UniProtKB-KW"/>
</dbReference>
<dbReference type="InterPro" id="IPR014001">
    <property type="entry name" value="Helicase_ATP-bd"/>
</dbReference>
<feature type="compositionally biased region" description="Polar residues" evidence="5">
    <location>
        <begin position="199"/>
        <end position="208"/>
    </location>
</feature>
<keyword evidence="4" id="KW-0067">ATP-binding</keyword>
<keyword evidence="8" id="KW-1185">Reference proteome</keyword>
<accession>A0AAD8HZY0</accession>
<feature type="region of interest" description="Disordered" evidence="5">
    <location>
        <begin position="156"/>
        <end position="208"/>
    </location>
</feature>
<evidence type="ECO:0000313" key="7">
    <source>
        <dbReference type="EMBL" id="KAK1375929.1"/>
    </source>
</evidence>
<evidence type="ECO:0000256" key="1">
    <source>
        <dbReference type="ARBA" id="ARBA00022741"/>
    </source>
</evidence>
<name>A0AAD8HZY0_9APIA</name>
<dbReference type="GO" id="GO:0005524">
    <property type="term" value="F:ATP binding"/>
    <property type="evidence" value="ECO:0007669"/>
    <property type="project" value="UniProtKB-KW"/>
</dbReference>
<dbReference type="Gene3D" id="3.40.50.300">
    <property type="entry name" value="P-loop containing nucleotide triphosphate hydrolases"/>
    <property type="match status" value="1"/>
</dbReference>
<evidence type="ECO:0000313" key="8">
    <source>
        <dbReference type="Proteomes" id="UP001237642"/>
    </source>
</evidence>
<evidence type="ECO:0000259" key="6">
    <source>
        <dbReference type="PROSITE" id="PS51192"/>
    </source>
</evidence>
<reference evidence="7" key="2">
    <citation type="submission" date="2023-05" db="EMBL/GenBank/DDBJ databases">
        <authorList>
            <person name="Schelkunov M.I."/>
        </authorList>
    </citation>
    <scope>NUCLEOTIDE SEQUENCE</scope>
    <source>
        <strain evidence="7">Hsosn_3</strain>
        <tissue evidence="7">Leaf</tissue>
    </source>
</reference>
<dbReference type="InterPro" id="IPR050474">
    <property type="entry name" value="Hel308_SKI2-like"/>
</dbReference>
<dbReference type="Pfam" id="PF00270">
    <property type="entry name" value="DEAD"/>
    <property type="match status" value="1"/>
</dbReference>
<dbReference type="AlphaFoldDB" id="A0AAD8HZY0"/>
<dbReference type="InterPro" id="IPR011545">
    <property type="entry name" value="DEAD/DEAH_box_helicase_dom"/>
</dbReference>
<dbReference type="GO" id="GO:0003676">
    <property type="term" value="F:nucleic acid binding"/>
    <property type="evidence" value="ECO:0007669"/>
    <property type="project" value="InterPro"/>
</dbReference>
<evidence type="ECO:0000256" key="4">
    <source>
        <dbReference type="ARBA" id="ARBA00022840"/>
    </source>
</evidence>
<evidence type="ECO:0000256" key="3">
    <source>
        <dbReference type="ARBA" id="ARBA00022806"/>
    </source>
</evidence>
<feature type="compositionally biased region" description="Polar residues" evidence="5">
    <location>
        <begin position="159"/>
        <end position="179"/>
    </location>
</feature>
<proteinExistence type="predicted"/>
<dbReference type="EMBL" id="JAUIZM010000007">
    <property type="protein sequence ID" value="KAK1375929.1"/>
    <property type="molecule type" value="Genomic_DNA"/>
</dbReference>
<feature type="region of interest" description="Disordered" evidence="5">
    <location>
        <begin position="1"/>
        <end position="21"/>
    </location>
</feature>
<keyword evidence="1" id="KW-0547">Nucleotide-binding</keyword>
<comment type="caution">
    <text evidence="7">The sequence shown here is derived from an EMBL/GenBank/DDBJ whole genome shotgun (WGS) entry which is preliminary data.</text>
</comment>
<dbReference type="GO" id="GO:0016787">
    <property type="term" value="F:hydrolase activity"/>
    <property type="evidence" value="ECO:0007669"/>
    <property type="project" value="UniProtKB-KW"/>
</dbReference>
<dbReference type="SUPFAM" id="SSF52540">
    <property type="entry name" value="P-loop containing nucleoside triphosphate hydrolases"/>
    <property type="match status" value="1"/>
</dbReference>